<dbReference type="AlphaFoldDB" id="A0A941FJ49"/>
<name>A0A941FJ49_9BACI</name>
<evidence type="ECO:0000313" key="3">
    <source>
        <dbReference type="Proteomes" id="UP000680045"/>
    </source>
</evidence>
<proteinExistence type="predicted"/>
<reference evidence="2" key="1">
    <citation type="submission" date="2021-04" db="EMBL/GenBank/DDBJ databases">
        <title>Whole genome sequencing of Enterococci isolates from hospitalized patients.</title>
        <authorList>
            <person name="Ogoti B.M."/>
            <person name="Onyambu F.G."/>
        </authorList>
    </citation>
    <scope>NUCLEOTIDE SEQUENCE</scope>
    <source>
        <strain evidence="2">242</strain>
    </source>
</reference>
<organism evidence="2 3">
    <name type="scientific">Peribacillus frigoritolerans</name>
    <dbReference type="NCBI Taxonomy" id="450367"/>
    <lineage>
        <taxon>Bacteria</taxon>
        <taxon>Bacillati</taxon>
        <taxon>Bacillota</taxon>
        <taxon>Bacilli</taxon>
        <taxon>Bacillales</taxon>
        <taxon>Bacillaceae</taxon>
        <taxon>Peribacillus</taxon>
    </lineage>
</organism>
<evidence type="ECO:0000313" key="2">
    <source>
        <dbReference type="EMBL" id="MBR8644366.1"/>
    </source>
</evidence>
<gene>
    <name evidence="2" type="ORF">KEH51_06055</name>
</gene>
<accession>A0A941FJ49</accession>
<keyword evidence="1" id="KW-0472">Membrane</keyword>
<protein>
    <submittedName>
        <fullName evidence="2">Uncharacterized protein</fullName>
    </submittedName>
</protein>
<dbReference type="Proteomes" id="UP000680045">
    <property type="component" value="Unassembled WGS sequence"/>
</dbReference>
<feature type="transmembrane region" description="Helical" evidence="1">
    <location>
        <begin position="37"/>
        <end position="55"/>
    </location>
</feature>
<comment type="caution">
    <text evidence="2">The sequence shown here is derived from an EMBL/GenBank/DDBJ whole genome shotgun (WGS) entry which is preliminary data.</text>
</comment>
<keyword evidence="1" id="KW-1133">Transmembrane helix</keyword>
<keyword evidence="1" id="KW-0812">Transmembrane</keyword>
<sequence length="72" mass="8269">MKCIRDGQDGYVLGFPEPSHHFTELLVQFKLNPKHFIVFRIIIAIFIYAIQQFLLQQVSQLDAFSLAVSISS</sequence>
<evidence type="ECO:0000256" key="1">
    <source>
        <dbReference type="SAM" id="Phobius"/>
    </source>
</evidence>
<dbReference type="EMBL" id="JAGTPW010000007">
    <property type="protein sequence ID" value="MBR8644366.1"/>
    <property type="molecule type" value="Genomic_DNA"/>
</dbReference>